<evidence type="ECO:0000256" key="1">
    <source>
        <dbReference type="SAM" id="Phobius"/>
    </source>
</evidence>
<gene>
    <name evidence="3" type="ORF">ENU08_05205</name>
    <name evidence="2" type="ORF">ENU41_01255</name>
</gene>
<dbReference type="InterPro" id="IPR007404">
    <property type="entry name" value="YdjM-like"/>
</dbReference>
<evidence type="ECO:0000313" key="3">
    <source>
        <dbReference type="EMBL" id="HGQ64623.1"/>
    </source>
</evidence>
<keyword evidence="1" id="KW-0472">Membrane</keyword>
<name>A0A7C4NK18_9CREN</name>
<organism evidence="3">
    <name type="scientific">Ignisphaera aggregans</name>
    <dbReference type="NCBI Taxonomy" id="334771"/>
    <lineage>
        <taxon>Archaea</taxon>
        <taxon>Thermoproteota</taxon>
        <taxon>Thermoprotei</taxon>
        <taxon>Desulfurococcales</taxon>
        <taxon>Desulfurococcaceae</taxon>
        <taxon>Ignisphaera</taxon>
    </lineage>
</organism>
<feature type="transmembrane region" description="Helical" evidence="1">
    <location>
        <begin position="94"/>
        <end position="123"/>
    </location>
</feature>
<reference evidence="3" key="1">
    <citation type="journal article" date="2020" name="mSystems">
        <title>Genome- and Community-Level Interaction Insights into Carbon Utilization and Element Cycling Functions of Hydrothermarchaeota in Hydrothermal Sediment.</title>
        <authorList>
            <person name="Zhou Z."/>
            <person name="Liu Y."/>
            <person name="Xu W."/>
            <person name="Pan J."/>
            <person name="Luo Z.H."/>
            <person name="Li M."/>
        </authorList>
    </citation>
    <scope>NUCLEOTIDE SEQUENCE [LARGE SCALE GENOMIC DNA]</scope>
    <source>
        <strain evidence="3">SpSt-637</strain>
        <strain evidence="2">SpSt-667</strain>
    </source>
</reference>
<keyword evidence="1" id="KW-1133">Transmembrane helix</keyword>
<dbReference type="Pfam" id="PF04307">
    <property type="entry name" value="YdjM"/>
    <property type="match status" value="1"/>
</dbReference>
<feature type="transmembrane region" description="Helical" evidence="1">
    <location>
        <begin position="12"/>
        <end position="41"/>
    </location>
</feature>
<protein>
    <submittedName>
        <fullName evidence="3">Metal-dependent hydrolase</fullName>
    </submittedName>
</protein>
<accession>A0A7C4NK18</accession>
<evidence type="ECO:0000313" key="2">
    <source>
        <dbReference type="EMBL" id="HGQ35292.1"/>
    </source>
</evidence>
<keyword evidence="3" id="KW-0378">Hydrolase</keyword>
<dbReference type="EMBL" id="DTBD01000042">
    <property type="protein sequence ID" value="HGQ64623.1"/>
    <property type="molecule type" value="Genomic_DNA"/>
</dbReference>
<proteinExistence type="predicted"/>
<dbReference type="AlphaFoldDB" id="A0A7C4NK18"/>
<sequence>MITLRSRTHNLFSFAISLSISLNLLNLDIFYATIVSIYLSISINQVTDSVLGHKGFKRTPYTHSIFGSTMISVIMAVPMTFLVYLYFPNALINIAIPLVLISIAVGYTHLLLDILTADGVYLLWPLSKKKISLLKVRYDNSTINILITFISIMIIAWILFTRIETYVKGFIP</sequence>
<feature type="transmembrane region" description="Helical" evidence="1">
    <location>
        <begin position="143"/>
        <end position="160"/>
    </location>
</feature>
<keyword evidence="1" id="KW-0812">Transmembrane</keyword>
<feature type="transmembrane region" description="Helical" evidence="1">
    <location>
        <begin position="61"/>
        <end position="87"/>
    </location>
</feature>
<dbReference type="EMBL" id="DTCK01000009">
    <property type="protein sequence ID" value="HGQ35292.1"/>
    <property type="molecule type" value="Genomic_DNA"/>
</dbReference>
<dbReference type="GO" id="GO:0016787">
    <property type="term" value="F:hydrolase activity"/>
    <property type="evidence" value="ECO:0007669"/>
    <property type="project" value="UniProtKB-KW"/>
</dbReference>
<comment type="caution">
    <text evidence="3">The sequence shown here is derived from an EMBL/GenBank/DDBJ whole genome shotgun (WGS) entry which is preliminary data.</text>
</comment>